<name>A0A2T3AR94_AMORE</name>
<feature type="region of interest" description="Disordered" evidence="1">
    <location>
        <begin position="37"/>
        <end position="56"/>
    </location>
</feature>
<keyword evidence="2" id="KW-0732">Signal</keyword>
<dbReference type="RefSeq" id="XP_024717186.1">
    <property type="nucleotide sequence ID" value="XM_024869470.1"/>
</dbReference>
<dbReference type="InParanoid" id="A0A2T3AR94"/>
<dbReference type="GeneID" id="36577551"/>
<keyword evidence="4" id="KW-1185">Reference proteome</keyword>
<dbReference type="Proteomes" id="UP000241818">
    <property type="component" value="Unassembled WGS sequence"/>
</dbReference>
<protein>
    <recommendedName>
        <fullName evidence="5">Secreted protein</fullName>
    </recommendedName>
</protein>
<gene>
    <name evidence="3" type="ORF">M430DRAFT_70024</name>
</gene>
<sequence>MRIACLLLTICAIGIQDSSTLAKFRYCTFSLLCQGPKSSGRWGSPPRPGDPAARPRCTNKLRFKYNGLKLVL</sequence>
<dbReference type="AlphaFoldDB" id="A0A2T3AR94"/>
<evidence type="ECO:0000313" key="3">
    <source>
        <dbReference type="EMBL" id="PSS08788.1"/>
    </source>
</evidence>
<evidence type="ECO:0000313" key="4">
    <source>
        <dbReference type="Proteomes" id="UP000241818"/>
    </source>
</evidence>
<feature type="signal peptide" evidence="2">
    <location>
        <begin position="1"/>
        <end position="22"/>
    </location>
</feature>
<accession>A0A2T3AR94</accession>
<evidence type="ECO:0000256" key="1">
    <source>
        <dbReference type="SAM" id="MobiDB-lite"/>
    </source>
</evidence>
<proteinExistence type="predicted"/>
<reference evidence="3 4" key="1">
    <citation type="journal article" date="2018" name="New Phytol.">
        <title>Comparative genomics and transcriptomics depict ericoid mycorrhizal fungi as versatile saprotrophs and plant mutualists.</title>
        <authorList>
            <person name="Martino E."/>
            <person name="Morin E."/>
            <person name="Grelet G.A."/>
            <person name="Kuo A."/>
            <person name="Kohler A."/>
            <person name="Daghino S."/>
            <person name="Barry K.W."/>
            <person name="Cichocki N."/>
            <person name="Clum A."/>
            <person name="Dockter R.B."/>
            <person name="Hainaut M."/>
            <person name="Kuo R.C."/>
            <person name="LaButti K."/>
            <person name="Lindahl B.D."/>
            <person name="Lindquist E.A."/>
            <person name="Lipzen A."/>
            <person name="Khouja H.R."/>
            <person name="Magnuson J."/>
            <person name="Murat C."/>
            <person name="Ohm R.A."/>
            <person name="Singer S.W."/>
            <person name="Spatafora J.W."/>
            <person name="Wang M."/>
            <person name="Veneault-Fourrey C."/>
            <person name="Henrissat B."/>
            <person name="Grigoriev I.V."/>
            <person name="Martin F.M."/>
            <person name="Perotto S."/>
        </authorList>
    </citation>
    <scope>NUCLEOTIDE SEQUENCE [LARGE SCALE GENOMIC DNA]</scope>
    <source>
        <strain evidence="3 4">ATCC 22711</strain>
    </source>
</reference>
<feature type="chain" id="PRO_5015424094" description="Secreted protein" evidence="2">
    <location>
        <begin position="23"/>
        <end position="72"/>
    </location>
</feature>
<dbReference type="EMBL" id="KZ679018">
    <property type="protein sequence ID" value="PSS08788.1"/>
    <property type="molecule type" value="Genomic_DNA"/>
</dbReference>
<evidence type="ECO:0000256" key="2">
    <source>
        <dbReference type="SAM" id="SignalP"/>
    </source>
</evidence>
<organism evidence="3 4">
    <name type="scientific">Amorphotheca resinae ATCC 22711</name>
    <dbReference type="NCBI Taxonomy" id="857342"/>
    <lineage>
        <taxon>Eukaryota</taxon>
        <taxon>Fungi</taxon>
        <taxon>Dikarya</taxon>
        <taxon>Ascomycota</taxon>
        <taxon>Pezizomycotina</taxon>
        <taxon>Leotiomycetes</taxon>
        <taxon>Helotiales</taxon>
        <taxon>Amorphothecaceae</taxon>
        <taxon>Amorphotheca</taxon>
    </lineage>
</organism>
<evidence type="ECO:0008006" key="5">
    <source>
        <dbReference type="Google" id="ProtNLM"/>
    </source>
</evidence>